<protein>
    <submittedName>
        <fullName evidence="1">Uncharacterized protein</fullName>
    </submittedName>
</protein>
<reference evidence="2" key="1">
    <citation type="submission" date="2017-04" db="EMBL/GenBank/DDBJ databases">
        <authorList>
            <person name="Varghese N."/>
            <person name="Submissions S."/>
        </authorList>
    </citation>
    <scope>NUCLEOTIDE SEQUENCE [LARGE SCALE GENOMIC DNA]</scope>
    <source>
        <strain evidence="2">DSM 16512</strain>
    </source>
</reference>
<dbReference type="RefSeq" id="WP_269457000.1">
    <property type="nucleotide sequence ID" value="NZ_AP026671.1"/>
</dbReference>
<dbReference type="EMBL" id="FWWZ01000001">
    <property type="protein sequence ID" value="SMC09520.1"/>
    <property type="molecule type" value="Genomic_DNA"/>
</dbReference>
<dbReference type="Proteomes" id="UP000192602">
    <property type="component" value="Unassembled WGS sequence"/>
</dbReference>
<evidence type="ECO:0000313" key="1">
    <source>
        <dbReference type="EMBL" id="SMC09520.1"/>
    </source>
</evidence>
<accession>A0A1W1WU14</accession>
<organism evidence="1 2">
    <name type="scientific">Nitratiruptor tergarcus DSM 16512</name>
    <dbReference type="NCBI Taxonomy" id="1069081"/>
    <lineage>
        <taxon>Bacteria</taxon>
        <taxon>Pseudomonadati</taxon>
        <taxon>Campylobacterota</taxon>
        <taxon>Epsilonproteobacteria</taxon>
        <taxon>Nautiliales</taxon>
        <taxon>Nitratiruptoraceae</taxon>
        <taxon>Nitratiruptor</taxon>
    </lineage>
</organism>
<name>A0A1W1WU14_9BACT</name>
<evidence type="ECO:0000313" key="2">
    <source>
        <dbReference type="Proteomes" id="UP000192602"/>
    </source>
</evidence>
<keyword evidence="2" id="KW-1185">Reference proteome</keyword>
<sequence>MLKYFNCLVVPTRSKDAVSILYEAGAIMDEEYRTFNAAIGF</sequence>
<proteinExistence type="predicted"/>
<dbReference type="AlphaFoldDB" id="A0A1W1WU14"/>
<gene>
    <name evidence="1" type="ORF">SAMN05660197_1334</name>
</gene>
<dbReference type="STRING" id="1069081.SAMN05660197_1334"/>